<evidence type="ECO:0000256" key="4">
    <source>
        <dbReference type="ARBA" id="ARBA00022989"/>
    </source>
</evidence>
<keyword evidence="4 6" id="KW-1133">Transmembrane helix</keyword>
<proteinExistence type="inferred from homology"/>
<comment type="subcellular location">
    <subcellularLocation>
        <location evidence="1">Membrane</location>
        <topology evidence="1">Multi-pass membrane protein</topology>
    </subcellularLocation>
</comment>
<keyword evidence="9" id="KW-1185">Reference proteome</keyword>
<dbReference type="PANTHER" id="PTHR32322">
    <property type="entry name" value="INNER MEMBRANE TRANSPORTER"/>
    <property type="match status" value="1"/>
</dbReference>
<evidence type="ECO:0000256" key="2">
    <source>
        <dbReference type="ARBA" id="ARBA00007362"/>
    </source>
</evidence>
<evidence type="ECO:0000313" key="8">
    <source>
        <dbReference type="EMBL" id="AJE02694.1"/>
    </source>
</evidence>
<dbReference type="InterPro" id="IPR037185">
    <property type="entry name" value="EmrE-like"/>
</dbReference>
<accession>A0A0B5BCA4</accession>
<evidence type="ECO:0000256" key="5">
    <source>
        <dbReference type="ARBA" id="ARBA00023136"/>
    </source>
</evidence>
<dbReference type="OrthoDB" id="9787117at2"/>
<name>A0A0B5BCA4_9BACT</name>
<dbReference type="InterPro" id="IPR050638">
    <property type="entry name" value="AA-Vitamin_Transporters"/>
</dbReference>
<feature type="transmembrane region" description="Helical" evidence="6">
    <location>
        <begin position="218"/>
        <end position="237"/>
    </location>
</feature>
<dbReference type="STRING" id="345632.GPICK_04305"/>
<evidence type="ECO:0000313" key="9">
    <source>
        <dbReference type="Proteomes" id="UP000057609"/>
    </source>
</evidence>
<dbReference type="SUPFAM" id="SSF103481">
    <property type="entry name" value="Multidrug resistance efflux transporter EmrE"/>
    <property type="match status" value="2"/>
</dbReference>
<feature type="transmembrane region" description="Helical" evidence="6">
    <location>
        <begin position="131"/>
        <end position="152"/>
    </location>
</feature>
<feature type="domain" description="EamA" evidence="7">
    <location>
        <begin position="158"/>
        <end position="290"/>
    </location>
</feature>
<reference evidence="8 9" key="1">
    <citation type="journal article" date="2015" name="Genome Announc.">
        <title>Complete Genome of Geobacter pickeringii G13T, a Metal-Reducing Isolate from Sedimentary Kaolin Deposits.</title>
        <authorList>
            <person name="Badalamenti J.P."/>
            <person name="Bond D.R."/>
        </authorList>
    </citation>
    <scope>NUCLEOTIDE SEQUENCE [LARGE SCALE GENOMIC DNA]</scope>
    <source>
        <strain evidence="8 9">G13</strain>
    </source>
</reference>
<sequence>MQSSNDTAVQAKGGIWLILMAAMLWGTTGTAQALAPTGASSATVGAMRLAVGGAALLVVALARGGLTGGGRWPLLATASAGGFIATYQLAFFAAVKATGVAVGTMVAIGSSPVLAGILAFLVRGERPGRRWFAATVVAVAGCVLLSGGGGGGLNVNPLGIALALAAGGSYAAYALAIKSLLAGRSPEAVMAVAFCVGALMLAPLLVGADLGWLANPRGALVILHLGVVATAVSYILFARGLKTVSVANAVTLSLAEPLTATILGVAVVREHLTPTALCGVLLLFSGLAILAVNPRRPPAP</sequence>
<dbReference type="RefSeq" id="WP_039740777.1">
    <property type="nucleotide sequence ID" value="NZ_CP009788.1"/>
</dbReference>
<feature type="transmembrane region" description="Helical" evidence="6">
    <location>
        <begin position="100"/>
        <end position="122"/>
    </location>
</feature>
<evidence type="ECO:0000259" key="7">
    <source>
        <dbReference type="Pfam" id="PF00892"/>
    </source>
</evidence>
<evidence type="ECO:0000256" key="6">
    <source>
        <dbReference type="SAM" id="Phobius"/>
    </source>
</evidence>
<protein>
    <submittedName>
        <fullName evidence="8">Transporter</fullName>
    </submittedName>
</protein>
<feature type="transmembrane region" description="Helical" evidence="6">
    <location>
        <begin position="274"/>
        <end position="292"/>
    </location>
</feature>
<dbReference type="HOGENOM" id="CLU_033863_9_2_7"/>
<keyword evidence="5 6" id="KW-0472">Membrane</keyword>
<dbReference type="PANTHER" id="PTHR32322:SF2">
    <property type="entry name" value="EAMA DOMAIN-CONTAINING PROTEIN"/>
    <property type="match status" value="1"/>
</dbReference>
<keyword evidence="3 6" id="KW-0812">Transmembrane</keyword>
<feature type="domain" description="EamA" evidence="7">
    <location>
        <begin position="14"/>
        <end position="146"/>
    </location>
</feature>
<dbReference type="InterPro" id="IPR000620">
    <property type="entry name" value="EamA_dom"/>
</dbReference>
<comment type="similarity">
    <text evidence="2">Belongs to the EamA transporter family.</text>
</comment>
<organism evidence="8 9">
    <name type="scientific">Geobacter pickeringii</name>
    <dbReference type="NCBI Taxonomy" id="345632"/>
    <lineage>
        <taxon>Bacteria</taxon>
        <taxon>Pseudomonadati</taxon>
        <taxon>Thermodesulfobacteriota</taxon>
        <taxon>Desulfuromonadia</taxon>
        <taxon>Geobacterales</taxon>
        <taxon>Geobacteraceae</taxon>
        <taxon>Geobacter</taxon>
    </lineage>
</organism>
<gene>
    <name evidence="8" type="ORF">GPICK_04305</name>
</gene>
<evidence type="ECO:0000256" key="1">
    <source>
        <dbReference type="ARBA" id="ARBA00004141"/>
    </source>
</evidence>
<dbReference type="AlphaFoldDB" id="A0A0B5BCA4"/>
<dbReference type="GO" id="GO:0016020">
    <property type="term" value="C:membrane"/>
    <property type="evidence" value="ECO:0007669"/>
    <property type="project" value="UniProtKB-SubCell"/>
</dbReference>
<dbReference type="KEGG" id="gpi:GPICK_04305"/>
<dbReference type="Pfam" id="PF00892">
    <property type="entry name" value="EamA"/>
    <property type="match status" value="2"/>
</dbReference>
<feature type="transmembrane region" description="Helical" evidence="6">
    <location>
        <begin position="43"/>
        <end position="62"/>
    </location>
</feature>
<feature type="transmembrane region" description="Helical" evidence="6">
    <location>
        <begin position="249"/>
        <end position="268"/>
    </location>
</feature>
<feature type="transmembrane region" description="Helical" evidence="6">
    <location>
        <begin position="158"/>
        <end position="176"/>
    </location>
</feature>
<feature type="transmembrane region" description="Helical" evidence="6">
    <location>
        <begin position="188"/>
        <end position="206"/>
    </location>
</feature>
<feature type="transmembrane region" description="Helical" evidence="6">
    <location>
        <begin position="74"/>
        <end position="94"/>
    </location>
</feature>
<dbReference type="EMBL" id="CP009788">
    <property type="protein sequence ID" value="AJE02694.1"/>
    <property type="molecule type" value="Genomic_DNA"/>
</dbReference>
<evidence type="ECO:0000256" key="3">
    <source>
        <dbReference type="ARBA" id="ARBA00022692"/>
    </source>
</evidence>
<dbReference type="Proteomes" id="UP000057609">
    <property type="component" value="Chromosome"/>
</dbReference>